<evidence type="ECO:0000313" key="4">
    <source>
        <dbReference type="Proteomes" id="UP000826656"/>
    </source>
</evidence>
<evidence type="ECO:0000256" key="1">
    <source>
        <dbReference type="SAM" id="MobiDB-lite"/>
    </source>
</evidence>
<accession>A0ABQ7TT74</accession>
<keyword evidence="4" id="KW-1185">Reference proteome</keyword>
<dbReference type="Pfam" id="PF13966">
    <property type="entry name" value="zf-RVT"/>
    <property type="match status" value="1"/>
</dbReference>
<evidence type="ECO:0000259" key="2">
    <source>
        <dbReference type="Pfam" id="PF13966"/>
    </source>
</evidence>
<feature type="domain" description="Reverse transcriptase zinc-binding" evidence="2">
    <location>
        <begin position="31"/>
        <end position="116"/>
    </location>
</feature>
<dbReference type="Proteomes" id="UP000826656">
    <property type="component" value="Unassembled WGS sequence"/>
</dbReference>
<evidence type="ECO:0000313" key="3">
    <source>
        <dbReference type="EMBL" id="KAH0737919.1"/>
    </source>
</evidence>
<gene>
    <name evidence="3" type="ORF">KY290_036624</name>
</gene>
<comment type="caution">
    <text evidence="3">The sequence shown here is derived from an EMBL/GenBank/DDBJ whole genome shotgun (WGS) entry which is preliminary data.</text>
</comment>
<sequence>MVQHVLTNIRPNVSEVCIDKAWWRGNTNGTFTVKSTFHMVRCKKAEEEWRKFMWVKGLPIKISFFLWRVWRRIIATDDNLKRRRMQVVSKCYYCETGETETMSHLLLTAPIAQKLWKQFASCACVIISELTLQQLIFKWSEHSASSKLEHILKAIPTIIMWELWKRRNARRYGKEVTYNRIKGNPGKSAYGYCIRDGNGDLINAEAHNIGEATNMEAEDVGEYRGREANQLINFMANTTINLEQKLTFQQFNQLPSKATTIEVTGFLSYAMYNLDFWSKRVVQEHFLSYVSQQKVIHGPAKGESLGALSEFKMSSQRRAPGEEARELLGSLVFGFNWKTTGIRCLQKKRKKKTKEIQNDLQRSTKLNARLTPSWELDKNSYRLNEEHQGNMAADKDAEMEN</sequence>
<proteinExistence type="predicted"/>
<organism evidence="3 4">
    <name type="scientific">Solanum tuberosum</name>
    <name type="common">Potato</name>
    <dbReference type="NCBI Taxonomy" id="4113"/>
    <lineage>
        <taxon>Eukaryota</taxon>
        <taxon>Viridiplantae</taxon>
        <taxon>Streptophyta</taxon>
        <taxon>Embryophyta</taxon>
        <taxon>Tracheophyta</taxon>
        <taxon>Spermatophyta</taxon>
        <taxon>Magnoliopsida</taxon>
        <taxon>eudicotyledons</taxon>
        <taxon>Gunneridae</taxon>
        <taxon>Pentapetalae</taxon>
        <taxon>asterids</taxon>
        <taxon>lamiids</taxon>
        <taxon>Solanales</taxon>
        <taxon>Solanaceae</taxon>
        <taxon>Solanoideae</taxon>
        <taxon>Solaneae</taxon>
        <taxon>Solanum</taxon>
    </lineage>
</organism>
<feature type="region of interest" description="Disordered" evidence="1">
    <location>
        <begin position="377"/>
        <end position="401"/>
    </location>
</feature>
<dbReference type="InterPro" id="IPR026960">
    <property type="entry name" value="RVT-Znf"/>
</dbReference>
<protein>
    <recommendedName>
        <fullName evidence="2">Reverse transcriptase zinc-binding domain-containing protein</fullName>
    </recommendedName>
</protein>
<dbReference type="EMBL" id="JAIVGD010000028">
    <property type="protein sequence ID" value="KAH0737919.1"/>
    <property type="molecule type" value="Genomic_DNA"/>
</dbReference>
<reference evidence="3 4" key="1">
    <citation type="journal article" date="2021" name="bioRxiv">
        <title>Chromosome-scale and haplotype-resolved genome assembly of a tetraploid potato cultivar.</title>
        <authorList>
            <person name="Sun H."/>
            <person name="Jiao W.-B."/>
            <person name="Krause K."/>
            <person name="Campoy J.A."/>
            <person name="Goel M."/>
            <person name="Folz-Donahue K."/>
            <person name="Kukat C."/>
            <person name="Huettel B."/>
            <person name="Schneeberger K."/>
        </authorList>
    </citation>
    <scope>NUCLEOTIDE SEQUENCE [LARGE SCALE GENOMIC DNA]</scope>
    <source>
        <strain evidence="3">SolTubOtavaFocal</strain>
        <tissue evidence="3">Leaves</tissue>
    </source>
</reference>
<name>A0ABQ7TT74_SOLTU</name>